<dbReference type="EMBL" id="JBHSXQ010000002">
    <property type="protein sequence ID" value="MFC6904736.1"/>
    <property type="molecule type" value="Genomic_DNA"/>
</dbReference>
<comment type="similarity">
    <text evidence="1">Belongs to the CTAG/PCC1 family.</text>
</comment>
<evidence type="ECO:0000313" key="3">
    <source>
        <dbReference type="Proteomes" id="UP001596312"/>
    </source>
</evidence>
<name>A0ABD5V1L2_9EURY</name>
<dbReference type="AlphaFoldDB" id="A0ABD5V1L2"/>
<dbReference type="RefSeq" id="WP_340603250.1">
    <property type="nucleotide sequence ID" value="NZ_JBBMXV010000002.1"/>
</dbReference>
<sequence>MTSEPPHDASLRFEYDRERRARHVERSVRPELAGLADDRSRTSISREEATLSVRIEAEDLVALRAATNTWLTLLEVAERAAEAGTGAET</sequence>
<dbReference type="Proteomes" id="UP001596312">
    <property type="component" value="Unassembled WGS sequence"/>
</dbReference>
<protein>
    <submittedName>
        <fullName evidence="2">KEOPS complex subunit Pcc1</fullName>
    </submittedName>
</protein>
<comment type="caution">
    <text evidence="2">The sequence shown here is derived from an EMBL/GenBank/DDBJ whole genome shotgun (WGS) entry which is preliminary data.</text>
</comment>
<reference evidence="2 3" key="1">
    <citation type="journal article" date="2019" name="Int. J. Syst. Evol. Microbiol.">
        <title>The Global Catalogue of Microorganisms (GCM) 10K type strain sequencing project: providing services to taxonomists for standard genome sequencing and annotation.</title>
        <authorList>
            <consortium name="The Broad Institute Genomics Platform"/>
            <consortium name="The Broad Institute Genome Sequencing Center for Infectious Disease"/>
            <person name="Wu L."/>
            <person name="Ma J."/>
        </authorList>
    </citation>
    <scope>NUCLEOTIDE SEQUENCE [LARGE SCALE GENOMIC DNA]</scope>
    <source>
        <strain evidence="2 3">CGMCC 1.3240</strain>
    </source>
</reference>
<dbReference type="NCBIfam" id="NF011470">
    <property type="entry name" value="PRK14887.1"/>
    <property type="match status" value="1"/>
</dbReference>
<gene>
    <name evidence="2" type="ORF">ACFQGH_05935</name>
</gene>
<proteinExistence type="inferred from homology"/>
<accession>A0ABD5V1L2</accession>
<dbReference type="Gene3D" id="3.30.310.50">
    <property type="entry name" value="Alpha-D-phosphohexomutase, C-terminal domain"/>
    <property type="match status" value="1"/>
</dbReference>
<dbReference type="InterPro" id="IPR015419">
    <property type="entry name" value="CTAG/Pcc1"/>
</dbReference>
<evidence type="ECO:0000256" key="1">
    <source>
        <dbReference type="ARBA" id="ARBA00007073"/>
    </source>
</evidence>
<evidence type="ECO:0000313" key="2">
    <source>
        <dbReference type="EMBL" id="MFC6904736.1"/>
    </source>
</evidence>
<keyword evidence="3" id="KW-1185">Reference proteome</keyword>
<dbReference type="Pfam" id="PF09341">
    <property type="entry name" value="Pcc1"/>
    <property type="match status" value="1"/>
</dbReference>
<organism evidence="2 3">
    <name type="scientific">Halalkalicoccus tibetensis</name>
    <dbReference type="NCBI Taxonomy" id="175632"/>
    <lineage>
        <taxon>Archaea</taxon>
        <taxon>Methanobacteriati</taxon>
        <taxon>Methanobacteriota</taxon>
        <taxon>Stenosarchaea group</taxon>
        <taxon>Halobacteria</taxon>
        <taxon>Halobacteriales</taxon>
        <taxon>Halococcaceae</taxon>
        <taxon>Halalkalicoccus</taxon>
    </lineage>
</organism>